<feature type="region of interest" description="Disordered" evidence="8">
    <location>
        <begin position="522"/>
        <end position="557"/>
    </location>
</feature>
<dbReference type="SUPFAM" id="SSF53271">
    <property type="entry name" value="PRTase-like"/>
    <property type="match status" value="1"/>
</dbReference>
<dbReference type="InterPro" id="IPR029055">
    <property type="entry name" value="Ntn_hydrolases_N"/>
</dbReference>
<dbReference type="Gene3D" id="3.60.20.10">
    <property type="entry name" value="Glutamine Phosphoribosylpyrophosphate, subunit 1, domain 1"/>
    <property type="match status" value="1"/>
</dbReference>
<evidence type="ECO:0000256" key="5">
    <source>
        <dbReference type="ARBA" id="ARBA00022679"/>
    </source>
</evidence>
<evidence type="ECO:0000256" key="7">
    <source>
        <dbReference type="ARBA" id="ARBA00022962"/>
    </source>
</evidence>
<reference evidence="10" key="1">
    <citation type="submission" date="2021-03" db="EMBL/GenBank/DDBJ databases">
        <authorList>
            <person name="Tagirdzhanova G."/>
        </authorList>
    </citation>
    <scope>NUCLEOTIDE SEQUENCE</scope>
</reference>
<comment type="similarity">
    <text evidence="2">In the C-terminal section; belongs to the purine/pyrimidine phosphoribosyltransferase family.</text>
</comment>
<protein>
    <recommendedName>
        <fullName evidence="3">amidophosphoribosyltransferase</fullName>
        <ecNumber evidence="3">2.4.2.14</ecNumber>
    </recommendedName>
</protein>
<dbReference type="EMBL" id="CAJPDT010000023">
    <property type="protein sequence ID" value="CAF9919509.1"/>
    <property type="molecule type" value="Genomic_DNA"/>
</dbReference>
<dbReference type="OrthoDB" id="191723at2759"/>
<keyword evidence="7" id="KW-0315">Glutamine amidotransferase</keyword>
<accession>A0A8H3IMW2</accession>
<dbReference type="Pfam" id="PF13522">
    <property type="entry name" value="GATase_6"/>
    <property type="match status" value="1"/>
</dbReference>
<dbReference type="SUPFAM" id="SSF56235">
    <property type="entry name" value="N-terminal nucleophile aminohydrolases (Ntn hydrolases)"/>
    <property type="match status" value="1"/>
</dbReference>
<dbReference type="GO" id="GO:0006189">
    <property type="term" value="P:'de novo' IMP biosynthetic process"/>
    <property type="evidence" value="ECO:0007669"/>
    <property type="project" value="UniProtKB-UniPathway"/>
</dbReference>
<dbReference type="Proteomes" id="UP000664534">
    <property type="component" value="Unassembled WGS sequence"/>
</dbReference>
<evidence type="ECO:0000259" key="9">
    <source>
        <dbReference type="PROSITE" id="PS51278"/>
    </source>
</evidence>
<keyword evidence="6" id="KW-0658">Purine biosynthesis</keyword>
<dbReference type="PROSITE" id="PS51278">
    <property type="entry name" value="GATASE_TYPE_2"/>
    <property type="match status" value="1"/>
</dbReference>
<dbReference type="GO" id="GO:0009113">
    <property type="term" value="P:purine nucleobase biosynthetic process"/>
    <property type="evidence" value="ECO:0007669"/>
    <property type="project" value="InterPro"/>
</dbReference>
<feature type="domain" description="Glutamine amidotransferase type-2" evidence="9">
    <location>
        <begin position="13"/>
        <end position="221"/>
    </location>
</feature>
<feature type="compositionally biased region" description="Acidic residues" evidence="8">
    <location>
        <begin position="545"/>
        <end position="554"/>
    </location>
</feature>
<sequence>MPLRPILNRTDACGIATCGSGGKIFQCKGNGLAAKVFRDGARITDLRGYMGVGHLRYPTAGSSADAEAQPFFANYPYGICFAHNGNLINAPELKHFLDEEGHRHINTESDSELMMNIMANELGVTGKARVNCDDIFSALSRMYDRLEGGWACTAMLAGLGIIGFRDSYGIRPLVLGSRPSASGQGMDYMMASESVALRQLGYKRTDIRDVLPGEAVIIPKGLPPVFAQVQKQKAYCPDIFEYCYFARPDAIIDGISVHQSRENMGRFLGDRITKVLTADQLKEIDVVMPIPETSNTSAPVVAARLKKPYCQGFIKNRYIFRTFIMPGQKAREKGVRRKLNVMEEQFAGKTVLLVDDSIVRGTTSREIVNMATEAGAKAVYFASCSPRIRHPHIYGIDLASPSELIAHKRDDDAIALHLGAKKVIFQELDDLKEACAQAVPAGMTARKNQEFEVGIFNGEYVTPVPEGYFEHIEKVRGQTRKMKVLENAREAVANGSAGKEEIQIATNGVKVDDDGKVVPAPAGTTNRALAMNGNGVHTPDGKGDIEEEEEEEEEALPRHRMDIGLHNQADFEYLEM</sequence>
<evidence type="ECO:0000256" key="4">
    <source>
        <dbReference type="ARBA" id="ARBA00022676"/>
    </source>
</evidence>
<evidence type="ECO:0000256" key="6">
    <source>
        <dbReference type="ARBA" id="ARBA00022755"/>
    </source>
</evidence>
<dbReference type="AlphaFoldDB" id="A0A8H3IMW2"/>
<dbReference type="UniPathway" id="UPA00074">
    <property type="reaction ID" value="UER00124"/>
</dbReference>
<evidence type="ECO:0000256" key="8">
    <source>
        <dbReference type="SAM" id="MobiDB-lite"/>
    </source>
</evidence>
<dbReference type="EC" id="2.4.2.14" evidence="3"/>
<evidence type="ECO:0000313" key="10">
    <source>
        <dbReference type="EMBL" id="CAF9919509.1"/>
    </source>
</evidence>
<organism evidence="10 11">
    <name type="scientific">Imshaugia aleurites</name>
    <dbReference type="NCBI Taxonomy" id="172621"/>
    <lineage>
        <taxon>Eukaryota</taxon>
        <taxon>Fungi</taxon>
        <taxon>Dikarya</taxon>
        <taxon>Ascomycota</taxon>
        <taxon>Pezizomycotina</taxon>
        <taxon>Lecanoromycetes</taxon>
        <taxon>OSLEUM clade</taxon>
        <taxon>Lecanoromycetidae</taxon>
        <taxon>Lecanorales</taxon>
        <taxon>Lecanorineae</taxon>
        <taxon>Parmeliaceae</taxon>
        <taxon>Imshaugia</taxon>
    </lineage>
</organism>
<evidence type="ECO:0000256" key="2">
    <source>
        <dbReference type="ARBA" id="ARBA00010138"/>
    </source>
</evidence>
<keyword evidence="5" id="KW-0808">Transferase</keyword>
<proteinExistence type="inferred from homology"/>
<dbReference type="PANTHER" id="PTHR11907">
    <property type="entry name" value="AMIDOPHOSPHORIBOSYLTRANSFERASE"/>
    <property type="match status" value="1"/>
</dbReference>
<keyword evidence="4" id="KW-0328">Glycosyltransferase</keyword>
<evidence type="ECO:0000256" key="1">
    <source>
        <dbReference type="ARBA" id="ARBA00005209"/>
    </source>
</evidence>
<dbReference type="Gene3D" id="3.40.50.2020">
    <property type="match status" value="1"/>
</dbReference>
<dbReference type="NCBIfam" id="TIGR01134">
    <property type="entry name" value="purF"/>
    <property type="match status" value="1"/>
</dbReference>
<comment type="pathway">
    <text evidence="1">Purine metabolism; IMP biosynthesis via de novo pathway; N(1)-(5-phospho-D-ribosyl)glycinamide from 5-phospho-alpha-D-ribose 1-diphosphate: step 1/2.</text>
</comment>
<evidence type="ECO:0000256" key="3">
    <source>
        <dbReference type="ARBA" id="ARBA00011941"/>
    </source>
</evidence>
<dbReference type="CDD" id="cd06223">
    <property type="entry name" value="PRTases_typeI"/>
    <property type="match status" value="1"/>
</dbReference>
<gene>
    <name evidence="10" type="primary">ADE4_1</name>
    <name evidence="10" type="ORF">IMSHALPRED_004642</name>
</gene>
<keyword evidence="11" id="KW-1185">Reference proteome</keyword>
<evidence type="ECO:0000313" key="11">
    <source>
        <dbReference type="Proteomes" id="UP000664534"/>
    </source>
</evidence>
<dbReference type="InterPro" id="IPR029057">
    <property type="entry name" value="PRTase-like"/>
</dbReference>
<dbReference type="GO" id="GO:0004044">
    <property type="term" value="F:amidophosphoribosyltransferase activity"/>
    <property type="evidence" value="ECO:0007669"/>
    <property type="project" value="UniProtKB-EC"/>
</dbReference>
<comment type="caution">
    <text evidence="10">The sequence shown here is derived from an EMBL/GenBank/DDBJ whole genome shotgun (WGS) entry which is preliminary data.</text>
</comment>
<name>A0A8H3IMW2_9LECA</name>
<dbReference type="InterPro" id="IPR017932">
    <property type="entry name" value="GATase_2_dom"/>
</dbReference>
<dbReference type="InterPro" id="IPR000836">
    <property type="entry name" value="PRTase_dom"/>
</dbReference>
<dbReference type="InterPro" id="IPR005854">
    <property type="entry name" value="PurF"/>
</dbReference>